<dbReference type="RefSeq" id="XP_065669229.1">
    <property type="nucleotide sequence ID" value="XM_065813157.1"/>
</dbReference>
<evidence type="ECO:0000256" key="1">
    <source>
        <dbReference type="ARBA" id="ARBA00022723"/>
    </source>
</evidence>
<dbReference type="SUPFAM" id="SSF53335">
    <property type="entry name" value="S-adenosyl-L-methionine-dependent methyltransferases"/>
    <property type="match status" value="1"/>
</dbReference>
<gene>
    <name evidence="4" type="primary">LOC100209108</name>
</gene>
<accession>A0ABM4D4M1</accession>
<dbReference type="InterPro" id="IPR029063">
    <property type="entry name" value="SAM-dependent_MTases_sf"/>
</dbReference>
<keyword evidence="3" id="KW-1185">Reference proteome</keyword>
<protein>
    <submittedName>
        <fullName evidence="4">Uncharacterized protein LOC100209108 isoform X2</fullName>
    </submittedName>
</protein>
<dbReference type="GeneID" id="100209108"/>
<name>A0ABM4D4M1_HYDVU</name>
<dbReference type="InterPro" id="IPR042086">
    <property type="entry name" value="MeTrfase_capping"/>
</dbReference>
<dbReference type="Proteomes" id="UP001652625">
    <property type="component" value="Chromosome 12"/>
</dbReference>
<keyword evidence="2" id="KW-0460">Magnesium</keyword>
<dbReference type="Pfam" id="PF03492">
    <property type="entry name" value="Methyltransf_7"/>
    <property type="match status" value="1"/>
</dbReference>
<dbReference type="Gene3D" id="1.10.1200.270">
    <property type="entry name" value="Methyltransferase, alpha-helical capping domain"/>
    <property type="match status" value="1"/>
</dbReference>
<dbReference type="InterPro" id="IPR005299">
    <property type="entry name" value="MeTrfase_7"/>
</dbReference>
<reference evidence="4" key="1">
    <citation type="submission" date="2025-08" db="UniProtKB">
        <authorList>
            <consortium name="RefSeq"/>
        </authorList>
    </citation>
    <scope>IDENTIFICATION</scope>
</reference>
<dbReference type="Gene3D" id="3.40.50.150">
    <property type="entry name" value="Vaccinia Virus protein VP39"/>
    <property type="match status" value="1"/>
</dbReference>
<dbReference type="PANTHER" id="PTHR31009">
    <property type="entry name" value="S-ADENOSYL-L-METHIONINE:CARBOXYL METHYLTRANSFERASE FAMILY PROTEIN"/>
    <property type="match status" value="1"/>
</dbReference>
<evidence type="ECO:0000313" key="3">
    <source>
        <dbReference type="Proteomes" id="UP001652625"/>
    </source>
</evidence>
<evidence type="ECO:0000313" key="4">
    <source>
        <dbReference type="RefSeq" id="XP_065669229.1"/>
    </source>
</evidence>
<evidence type="ECO:0000256" key="2">
    <source>
        <dbReference type="ARBA" id="ARBA00022842"/>
    </source>
</evidence>
<organism evidence="3 4">
    <name type="scientific">Hydra vulgaris</name>
    <name type="common">Hydra</name>
    <name type="synonym">Hydra attenuata</name>
    <dbReference type="NCBI Taxonomy" id="6087"/>
    <lineage>
        <taxon>Eukaryota</taxon>
        <taxon>Metazoa</taxon>
        <taxon>Cnidaria</taxon>
        <taxon>Hydrozoa</taxon>
        <taxon>Hydroidolina</taxon>
        <taxon>Anthoathecata</taxon>
        <taxon>Aplanulata</taxon>
        <taxon>Hydridae</taxon>
        <taxon>Hydra</taxon>
    </lineage>
</organism>
<keyword evidence="1" id="KW-0479">Metal-binding</keyword>
<proteinExistence type="predicted"/>
<sequence length="379" mass="43440">MTAPHSHIPFWKRGTGFYSEFTKGCYDVNLSAASLVNSVVEKVLCKFLVDETIVFADYGAGDGGTSMPLIYSCIKKVKETCGNDKNVHVMYEDQSTNDFLSLFLALDGLIPGCQSYAKDFSNVFYSATGCSFYRQCFPPQSVHFGFSSTSMHWLQKKPCNITNGLHHTQITLDNEKKKFKVQAAYDWEQLLLQRAKELKLGGFMVMVQLCIDENNYSLGKTTVKNSMFGVMDSISREMIQLGIISEEEYHNITFINYYRTIEEFRAPFDLQDSAVFKSGLKLISIKTVLVKCPFHKEWMEKPTIDRNAESARKHAEKFILTLRTWSNTTFLSALSKHRSEAERRDIVDRFFNIYVKRVSDDPDNHAMDYVHAHIVIEKI</sequence>